<dbReference type="PANTHER" id="PTHR31996">
    <property type="entry name" value="COILED-COIL DOMAIN-CONTAINING PROTEIN 115"/>
    <property type="match status" value="1"/>
</dbReference>
<evidence type="ECO:0000313" key="4">
    <source>
        <dbReference type="RefSeq" id="XP_019054964.1"/>
    </source>
</evidence>
<evidence type="ECO:0000313" key="9">
    <source>
        <dbReference type="RefSeq" id="XP_019054969.1"/>
    </source>
</evidence>
<dbReference type="RefSeq" id="XP_019054964.1">
    <property type="nucleotide sequence ID" value="XM_019199419.1"/>
</dbReference>
<dbReference type="STRING" id="4432.A0A1U8Q845"/>
<dbReference type="OrthoDB" id="408631at2759"/>
<dbReference type="AlphaFoldDB" id="A0A1U8Q845"/>
<dbReference type="RefSeq" id="XP_019054967.1">
    <property type="nucleotide sequence ID" value="XM_019199422.1"/>
</dbReference>
<name>A0A1U8Q845_NELNU</name>
<dbReference type="RefSeq" id="XP_019054968.1">
    <property type="nucleotide sequence ID" value="XM_019199423.1"/>
</dbReference>
<accession>A0A1U8Q845</accession>
<dbReference type="PANTHER" id="PTHR31996:SF2">
    <property type="entry name" value="COILED-COIL DOMAIN-CONTAINING PROTEIN 115"/>
    <property type="match status" value="1"/>
</dbReference>
<dbReference type="RefSeq" id="XP_019054965.1">
    <property type="nucleotide sequence ID" value="XM_019199420.1"/>
</dbReference>
<dbReference type="GO" id="GO:0070072">
    <property type="term" value="P:vacuolar proton-transporting V-type ATPase complex assembly"/>
    <property type="evidence" value="ECO:0007669"/>
    <property type="project" value="InterPro"/>
</dbReference>
<keyword evidence="3" id="KW-1185">Reference proteome</keyword>
<evidence type="ECO:0000256" key="2">
    <source>
        <dbReference type="SAM" id="MobiDB-lite"/>
    </source>
</evidence>
<proteinExistence type="predicted"/>
<reference evidence="4 5" key="1">
    <citation type="submission" date="2025-04" db="UniProtKB">
        <authorList>
            <consortium name="RefSeq"/>
        </authorList>
    </citation>
    <scope>IDENTIFICATION</scope>
</reference>
<dbReference type="GO" id="GO:0051082">
    <property type="term" value="F:unfolded protein binding"/>
    <property type="evidence" value="ECO:0000318"/>
    <property type="project" value="GO_Central"/>
</dbReference>
<dbReference type="Proteomes" id="UP000189703">
    <property type="component" value="Unplaced"/>
</dbReference>
<evidence type="ECO:0000313" key="3">
    <source>
        <dbReference type="Proteomes" id="UP000189703"/>
    </source>
</evidence>
<dbReference type="RefSeq" id="XP_019054969.1">
    <property type="nucleotide sequence ID" value="XM_019199424.1"/>
</dbReference>
<evidence type="ECO:0000313" key="6">
    <source>
        <dbReference type="RefSeq" id="XP_019054966.1"/>
    </source>
</evidence>
<dbReference type="RefSeq" id="XP_019054966.1">
    <property type="nucleotide sequence ID" value="XM_019199421.1"/>
</dbReference>
<evidence type="ECO:0000313" key="8">
    <source>
        <dbReference type="RefSeq" id="XP_019054968.1"/>
    </source>
</evidence>
<gene>
    <name evidence="4 5 6 7 8 9" type="primary">LOC104607252</name>
</gene>
<evidence type="ECO:0000256" key="1">
    <source>
        <dbReference type="ARBA" id="ARBA00093634"/>
    </source>
</evidence>
<evidence type="ECO:0000313" key="5">
    <source>
        <dbReference type="RefSeq" id="XP_019054965.1"/>
    </source>
</evidence>
<sequence>MGGTLVYQGRLTWLHLGRPSTTLFLNFSGLSGITNSGTESSVTAGGPLCLLTNRHEMSGFSLDPLWAAGPGLEWTGMGWIDLASARHSMGLSRVTSALFDLKSHSAATTLHVSQQDGDSSLLTDAMVEQPHFVLYKWSSSDSGKCFSGEIEIDKQEMQQSSSSELRHRGSSLHSELQEEYSARSTPSPKVEDQVQKERFKSLSVFGTLVSPKLRAAQLSFETALETLIKIANMRSAMLSAFAQVQKHIEATTK</sequence>
<evidence type="ECO:0000313" key="7">
    <source>
        <dbReference type="RefSeq" id="XP_019054967.1"/>
    </source>
</evidence>
<feature type="region of interest" description="Disordered" evidence="2">
    <location>
        <begin position="156"/>
        <end position="192"/>
    </location>
</feature>
<organism evidence="3 9">
    <name type="scientific">Nelumbo nucifera</name>
    <name type="common">Sacred lotus</name>
    <dbReference type="NCBI Taxonomy" id="4432"/>
    <lineage>
        <taxon>Eukaryota</taxon>
        <taxon>Viridiplantae</taxon>
        <taxon>Streptophyta</taxon>
        <taxon>Embryophyta</taxon>
        <taxon>Tracheophyta</taxon>
        <taxon>Spermatophyta</taxon>
        <taxon>Magnoliopsida</taxon>
        <taxon>Proteales</taxon>
        <taxon>Nelumbonaceae</taxon>
        <taxon>Nelumbo</taxon>
    </lineage>
</organism>
<dbReference type="InterPro" id="IPR040357">
    <property type="entry name" value="Vma22/CCDC115"/>
</dbReference>
<protein>
    <recommendedName>
        <fullName evidence="1">Vacuolar ATPase assembly protein VMA22</fullName>
    </recommendedName>
</protein>
<dbReference type="GeneID" id="104607252"/>